<accession>A0AAD9WDF1</accession>
<proteinExistence type="predicted"/>
<dbReference type="Pfam" id="PF01063">
    <property type="entry name" value="Aminotran_4"/>
    <property type="match status" value="1"/>
</dbReference>
<dbReference type="Proteomes" id="UP001285354">
    <property type="component" value="Unassembled WGS sequence"/>
</dbReference>
<evidence type="ECO:0000313" key="2">
    <source>
        <dbReference type="EMBL" id="KAK2625381.1"/>
    </source>
</evidence>
<evidence type="ECO:0008006" key="4">
    <source>
        <dbReference type="Google" id="ProtNLM"/>
    </source>
</evidence>
<feature type="compositionally biased region" description="Polar residues" evidence="1">
    <location>
        <begin position="138"/>
        <end position="147"/>
    </location>
</feature>
<dbReference type="Gene3D" id="3.20.10.10">
    <property type="entry name" value="D-amino Acid Aminotransferase, subunit A, domain 2"/>
    <property type="match status" value="1"/>
</dbReference>
<evidence type="ECO:0000256" key="1">
    <source>
        <dbReference type="SAM" id="MobiDB-lite"/>
    </source>
</evidence>
<dbReference type="AlphaFoldDB" id="A0AAD9WDF1"/>
<protein>
    <recommendedName>
        <fullName evidence="4">Aminodeoxychorismate lyase</fullName>
    </recommendedName>
</protein>
<gene>
    <name evidence="2" type="ORF">QTJ16_004693</name>
</gene>
<evidence type="ECO:0000313" key="3">
    <source>
        <dbReference type="Proteomes" id="UP001285354"/>
    </source>
</evidence>
<dbReference type="InterPro" id="IPR043131">
    <property type="entry name" value="BCAT-like_N"/>
</dbReference>
<dbReference type="Gene3D" id="3.30.470.10">
    <property type="match status" value="1"/>
</dbReference>
<dbReference type="InterPro" id="IPR036038">
    <property type="entry name" value="Aminotransferase-like"/>
</dbReference>
<organism evidence="2 3">
    <name type="scientific">Diplocarpon rosae</name>
    <dbReference type="NCBI Taxonomy" id="946125"/>
    <lineage>
        <taxon>Eukaryota</taxon>
        <taxon>Fungi</taxon>
        <taxon>Dikarya</taxon>
        <taxon>Ascomycota</taxon>
        <taxon>Pezizomycotina</taxon>
        <taxon>Leotiomycetes</taxon>
        <taxon>Helotiales</taxon>
        <taxon>Drepanopezizaceae</taxon>
        <taxon>Diplocarpon</taxon>
    </lineage>
</organism>
<dbReference type="InterPro" id="IPR001544">
    <property type="entry name" value="Aminotrans_IV"/>
</dbReference>
<dbReference type="SUPFAM" id="SSF56752">
    <property type="entry name" value="D-aminoacid aminotransferase-like PLP-dependent enzymes"/>
    <property type="match status" value="1"/>
</dbReference>
<reference evidence="2" key="1">
    <citation type="submission" date="2023-06" db="EMBL/GenBank/DDBJ databases">
        <title>Draft genome of Marssonina rosae.</title>
        <authorList>
            <person name="Cheng Q."/>
        </authorList>
    </citation>
    <scope>NUCLEOTIDE SEQUENCE</scope>
    <source>
        <strain evidence="2">R4</strain>
    </source>
</reference>
<name>A0AAD9WDF1_9HELO</name>
<comment type="caution">
    <text evidence="2">The sequence shown here is derived from an EMBL/GenBank/DDBJ whole genome shotgun (WGS) entry which is preliminary data.</text>
</comment>
<dbReference type="InterPro" id="IPR043132">
    <property type="entry name" value="BCAT-like_C"/>
</dbReference>
<sequence length="291" mass="32662">MNVKTMPAFPDFQLFSSLRYDRLIVPLGVDAEAWHGESTSLSPFYMLPYHRDRILQAAEYFGWTRAAEAIRDTAGLQRLLKQLTEDIDTHSPTPLRLKMLLSYDGAITVESRPCPAVPRWALYPPRIPLPSHVGAGQAQGSSRTGGISLQDLGDGNMPTSQPWDVIPDTARTTPSPYTRYKTTSRDAYDAARERVGIKDVTEKREVVLVSERDGELMEGSLTTVFFWRRGKWVTPHVSSGGQLGTTRRWALEQGYCVEGIVKLDSLVEGEECWISNGVRGFQFGKIRLQKE</sequence>
<feature type="region of interest" description="Disordered" evidence="1">
    <location>
        <begin position="133"/>
        <end position="180"/>
    </location>
</feature>
<dbReference type="GO" id="GO:0003824">
    <property type="term" value="F:catalytic activity"/>
    <property type="evidence" value="ECO:0007669"/>
    <property type="project" value="InterPro"/>
</dbReference>
<keyword evidence="3" id="KW-1185">Reference proteome</keyword>
<dbReference type="EMBL" id="JAUBYV010000007">
    <property type="protein sequence ID" value="KAK2625381.1"/>
    <property type="molecule type" value="Genomic_DNA"/>
</dbReference>